<feature type="binding site" description="axial binding residue" evidence="13">
    <location>
        <position position="319"/>
    </location>
    <ligand>
        <name>heme</name>
        <dbReference type="ChEBI" id="CHEBI:30413"/>
    </ligand>
    <ligandPart>
        <name>Fe</name>
        <dbReference type="ChEBI" id="CHEBI:18248"/>
    </ligandPart>
</feature>
<keyword evidence="6" id="KW-0812">Transmembrane</keyword>
<dbReference type="PANTHER" id="PTHR46300:SF7">
    <property type="entry name" value="P450, PUTATIVE (EUROFUNG)-RELATED"/>
    <property type="match status" value="1"/>
</dbReference>
<evidence type="ECO:0000256" key="4">
    <source>
        <dbReference type="ARBA" id="ARBA00010617"/>
    </source>
</evidence>
<dbReference type="Proteomes" id="UP000006352">
    <property type="component" value="Unassembled WGS sequence"/>
</dbReference>
<dbReference type="EMBL" id="HE797032">
    <property type="protein sequence ID" value="CCM01420.1"/>
    <property type="molecule type" value="Genomic_DNA"/>
</dbReference>
<evidence type="ECO:0000313" key="15">
    <source>
        <dbReference type="EMBL" id="CCM01420.1"/>
    </source>
</evidence>
<keyword evidence="10 13" id="KW-0408">Iron</keyword>
<proteinExistence type="inferred from homology"/>
<evidence type="ECO:0000256" key="2">
    <source>
        <dbReference type="ARBA" id="ARBA00004167"/>
    </source>
</evidence>
<comment type="cofactor">
    <cofactor evidence="1 13">
        <name>heme</name>
        <dbReference type="ChEBI" id="CHEBI:30413"/>
    </cofactor>
</comment>
<evidence type="ECO:0000256" key="11">
    <source>
        <dbReference type="ARBA" id="ARBA00023033"/>
    </source>
</evidence>
<evidence type="ECO:0000256" key="9">
    <source>
        <dbReference type="ARBA" id="ARBA00023002"/>
    </source>
</evidence>
<evidence type="ECO:0000256" key="13">
    <source>
        <dbReference type="PIRSR" id="PIRSR602401-1"/>
    </source>
</evidence>
<evidence type="ECO:0000256" key="14">
    <source>
        <dbReference type="RuleBase" id="RU000461"/>
    </source>
</evidence>
<evidence type="ECO:0000256" key="6">
    <source>
        <dbReference type="ARBA" id="ARBA00022692"/>
    </source>
</evidence>
<dbReference type="Gene3D" id="1.10.630.10">
    <property type="entry name" value="Cytochrome P450"/>
    <property type="match status" value="1"/>
</dbReference>
<comment type="pathway">
    <text evidence="3">Secondary metabolite biosynthesis.</text>
</comment>
<dbReference type="AlphaFoldDB" id="J4GNH9"/>
<comment type="subcellular location">
    <subcellularLocation>
        <location evidence="2">Membrane</location>
        <topology evidence="2">Single-pass membrane protein</topology>
    </subcellularLocation>
</comment>
<dbReference type="PANTHER" id="PTHR46300">
    <property type="entry name" value="P450, PUTATIVE (EUROFUNG)-RELATED-RELATED"/>
    <property type="match status" value="1"/>
</dbReference>
<dbReference type="SUPFAM" id="SSF48264">
    <property type="entry name" value="Cytochrome P450"/>
    <property type="match status" value="1"/>
</dbReference>
<comment type="similarity">
    <text evidence="4 14">Belongs to the cytochrome P450 family.</text>
</comment>
<name>J4GNH9_9APHY</name>
<dbReference type="STRING" id="599839.J4GNH9"/>
<dbReference type="InterPro" id="IPR002401">
    <property type="entry name" value="Cyt_P450_E_grp-I"/>
</dbReference>
<evidence type="ECO:0000256" key="1">
    <source>
        <dbReference type="ARBA" id="ARBA00001971"/>
    </source>
</evidence>
<dbReference type="GO" id="GO:0016705">
    <property type="term" value="F:oxidoreductase activity, acting on paired donors, with incorporation or reduction of molecular oxygen"/>
    <property type="evidence" value="ECO:0007669"/>
    <property type="project" value="InterPro"/>
</dbReference>
<evidence type="ECO:0008006" key="17">
    <source>
        <dbReference type="Google" id="ProtNLM"/>
    </source>
</evidence>
<sequence>MGMRGVANEDGFGKPFKQKPPSKNIDLYTTKRRVIFSQGCAKHPTLLWHILNSSLLMQISYGWTVTSLDDKFVKLATTVTTAVIEAGGPTTTLVDFFPIMKYWPLWLPGSGFRIHAIDTAELLREWLDIPYEMVSGNMANGNAKPSILESLIKECSREGDPTPDDKENIKGAVTSLYGAGTDTTVTVITTFILTMVLHRDVFLKAQAEVDRVTGGSRLPDFDDRDSMPYLECVLKEVYRWGCPLPLGVPHRLTEDDEYDGHHLPAGSTIIPNIWVMTRKPEIYPDPERFWPERFEALDSDTADLYDPRKLIFGFGRRICPGRIFADHSVWLAVASILSSLDIRKARNAAGEEVSPVPAFKSGIVSHVVPFECDIQPRSGKAISISES</sequence>
<protein>
    <recommendedName>
        <fullName evidence="17">Cytochrome P450</fullName>
    </recommendedName>
</protein>
<dbReference type="OrthoDB" id="3255500at2759"/>
<dbReference type="InterPro" id="IPR050364">
    <property type="entry name" value="Cytochrome_P450_fung"/>
</dbReference>
<reference evidence="15 16" key="1">
    <citation type="journal article" date="2012" name="Appl. Environ. Microbiol.">
        <title>Short-read sequencing for genomic analysis of the brown rot fungus Fibroporia radiculosa.</title>
        <authorList>
            <person name="Tang J.D."/>
            <person name="Perkins A.D."/>
            <person name="Sonstegard T.S."/>
            <person name="Schroeder S.G."/>
            <person name="Burgess S.C."/>
            <person name="Diehl S.V."/>
        </authorList>
    </citation>
    <scope>NUCLEOTIDE SEQUENCE [LARGE SCALE GENOMIC DNA]</scope>
    <source>
        <strain evidence="15 16">TFFH 294</strain>
    </source>
</reference>
<dbReference type="GO" id="GO:0005506">
    <property type="term" value="F:iron ion binding"/>
    <property type="evidence" value="ECO:0007669"/>
    <property type="project" value="InterPro"/>
</dbReference>
<keyword evidence="7 13" id="KW-0479">Metal-binding</keyword>
<dbReference type="GeneID" id="24096331"/>
<dbReference type="Pfam" id="PF00067">
    <property type="entry name" value="p450"/>
    <property type="match status" value="1"/>
</dbReference>
<dbReference type="HOGENOM" id="CLU_001570_2_0_1"/>
<keyword evidence="5 13" id="KW-0349">Heme</keyword>
<dbReference type="InterPro" id="IPR001128">
    <property type="entry name" value="Cyt_P450"/>
</dbReference>
<keyword evidence="16" id="KW-1185">Reference proteome</keyword>
<dbReference type="GO" id="GO:0020037">
    <property type="term" value="F:heme binding"/>
    <property type="evidence" value="ECO:0007669"/>
    <property type="project" value="InterPro"/>
</dbReference>
<gene>
    <name evidence="15" type="ORF">FIBRA_03471</name>
</gene>
<evidence type="ECO:0000256" key="3">
    <source>
        <dbReference type="ARBA" id="ARBA00005179"/>
    </source>
</evidence>
<organism evidence="15 16">
    <name type="scientific">Fibroporia radiculosa</name>
    <dbReference type="NCBI Taxonomy" id="599839"/>
    <lineage>
        <taxon>Eukaryota</taxon>
        <taxon>Fungi</taxon>
        <taxon>Dikarya</taxon>
        <taxon>Basidiomycota</taxon>
        <taxon>Agaricomycotina</taxon>
        <taxon>Agaricomycetes</taxon>
        <taxon>Polyporales</taxon>
        <taxon>Fibroporiaceae</taxon>
        <taxon>Fibroporia</taxon>
    </lineage>
</organism>
<evidence type="ECO:0000313" key="16">
    <source>
        <dbReference type="Proteomes" id="UP000006352"/>
    </source>
</evidence>
<dbReference type="GO" id="GO:0004497">
    <property type="term" value="F:monooxygenase activity"/>
    <property type="evidence" value="ECO:0007669"/>
    <property type="project" value="UniProtKB-KW"/>
</dbReference>
<keyword evidence="12" id="KW-0472">Membrane</keyword>
<evidence type="ECO:0000256" key="12">
    <source>
        <dbReference type="ARBA" id="ARBA00023136"/>
    </source>
</evidence>
<keyword evidence="11 14" id="KW-0503">Monooxygenase</keyword>
<accession>J4GNH9</accession>
<keyword evidence="9 14" id="KW-0560">Oxidoreductase</keyword>
<dbReference type="InterPro" id="IPR036396">
    <property type="entry name" value="Cyt_P450_sf"/>
</dbReference>
<dbReference type="InterPro" id="IPR017972">
    <property type="entry name" value="Cyt_P450_CS"/>
</dbReference>
<dbReference type="PROSITE" id="PS00086">
    <property type="entry name" value="CYTOCHROME_P450"/>
    <property type="match status" value="1"/>
</dbReference>
<keyword evidence="8" id="KW-1133">Transmembrane helix</keyword>
<evidence type="ECO:0000256" key="7">
    <source>
        <dbReference type="ARBA" id="ARBA00022723"/>
    </source>
</evidence>
<dbReference type="InParanoid" id="J4GNH9"/>
<evidence type="ECO:0000256" key="5">
    <source>
        <dbReference type="ARBA" id="ARBA00022617"/>
    </source>
</evidence>
<evidence type="ECO:0000256" key="10">
    <source>
        <dbReference type="ARBA" id="ARBA00023004"/>
    </source>
</evidence>
<dbReference type="GO" id="GO:0016020">
    <property type="term" value="C:membrane"/>
    <property type="evidence" value="ECO:0007669"/>
    <property type="project" value="UniProtKB-SubCell"/>
</dbReference>
<dbReference type="PRINTS" id="PR00463">
    <property type="entry name" value="EP450I"/>
</dbReference>
<evidence type="ECO:0000256" key="8">
    <source>
        <dbReference type="ARBA" id="ARBA00022989"/>
    </source>
</evidence>
<dbReference type="RefSeq" id="XP_012180703.1">
    <property type="nucleotide sequence ID" value="XM_012325313.1"/>
</dbReference>